<accession>A0A1W1B8F5</accession>
<dbReference type="GO" id="GO:0016887">
    <property type="term" value="F:ATP hydrolysis activity"/>
    <property type="evidence" value="ECO:0007669"/>
    <property type="project" value="InterPro"/>
</dbReference>
<dbReference type="GO" id="GO:0005524">
    <property type="term" value="F:ATP binding"/>
    <property type="evidence" value="ECO:0007669"/>
    <property type="project" value="InterPro"/>
</dbReference>
<sequence>MSSEIDTSKLTFEELNRVRSYLKKMTEIGGSDLHVKANSVIRARVNGEIQQFSDDIFTKEASLTFAKELLLGRFEEFVEKKELDLVYPFDENTRFRVNIFFQMDGVSAVFRVIPVKIPTFDELKLPQVVRDFVEKERGLVLVTGVTGSGKSTTLAALINAINQTQKKHIITIEDPIEFVHKDRGCIINQRSVGQDTNSFGSALRAALREDPDIILVGEMRDKETVNLALHAADTGHLVFSTLHTIDAKETINRIIAQFPTDEQNRVRLSLAGVLQGVISQRLVPTVDGKRRAAMEVLVRTATIEKLIMENRDYEIKDAIEAGKEHYKSQSFDQSLLDLYYAGVISKEQALENATSASDLELKINGLTSGTITESEGSSSVKPEIDDDIFDLK</sequence>
<dbReference type="PANTHER" id="PTHR30486">
    <property type="entry name" value="TWITCHING MOTILITY PROTEIN PILT"/>
    <property type="match status" value="1"/>
</dbReference>
<evidence type="ECO:0000313" key="3">
    <source>
        <dbReference type="EMBL" id="SFV49760.1"/>
    </source>
</evidence>
<dbReference type="SUPFAM" id="SSF52540">
    <property type="entry name" value="P-loop containing nucleoside triphosphate hydrolases"/>
    <property type="match status" value="1"/>
</dbReference>
<reference evidence="3" key="1">
    <citation type="submission" date="2016-10" db="EMBL/GenBank/DDBJ databases">
        <authorList>
            <person name="de Groot N.N."/>
        </authorList>
    </citation>
    <scope>NUCLEOTIDE SEQUENCE</scope>
</reference>
<dbReference type="Pfam" id="PF00437">
    <property type="entry name" value="T2SSE"/>
    <property type="match status" value="1"/>
</dbReference>
<dbReference type="AlphaFoldDB" id="A0A1W1B8F5"/>
<dbReference type="InterPro" id="IPR001482">
    <property type="entry name" value="T2SS/T4SS_dom"/>
</dbReference>
<dbReference type="PROSITE" id="PS00662">
    <property type="entry name" value="T2SP_E"/>
    <property type="match status" value="1"/>
</dbReference>
<evidence type="ECO:0000256" key="1">
    <source>
        <dbReference type="ARBA" id="ARBA00006611"/>
    </source>
</evidence>
<dbReference type="InterPro" id="IPR006321">
    <property type="entry name" value="PilT/PilU"/>
</dbReference>
<dbReference type="CDD" id="cd01131">
    <property type="entry name" value="PilT"/>
    <property type="match status" value="1"/>
</dbReference>
<evidence type="ECO:0000259" key="2">
    <source>
        <dbReference type="PROSITE" id="PS00662"/>
    </source>
</evidence>
<feature type="domain" description="Bacterial type II secretion system protein E" evidence="2">
    <location>
        <begin position="207"/>
        <end position="221"/>
    </location>
</feature>
<dbReference type="PANTHER" id="PTHR30486:SF12">
    <property type="entry name" value="TYPE IV PILUS ATPASE PILU"/>
    <property type="match status" value="1"/>
</dbReference>
<gene>
    <name evidence="3" type="ORF">MNB_SM-7-1033</name>
</gene>
<dbReference type="Gene3D" id="3.40.50.300">
    <property type="entry name" value="P-loop containing nucleotide triphosphate hydrolases"/>
    <property type="match status" value="1"/>
</dbReference>
<organism evidence="3">
    <name type="scientific">hydrothermal vent metagenome</name>
    <dbReference type="NCBI Taxonomy" id="652676"/>
    <lineage>
        <taxon>unclassified sequences</taxon>
        <taxon>metagenomes</taxon>
        <taxon>ecological metagenomes</taxon>
    </lineage>
</organism>
<dbReference type="EMBL" id="FPHB01000004">
    <property type="protein sequence ID" value="SFV49760.1"/>
    <property type="molecule type" value="Genomic_DNA"/>
</dbReference>
<dbReference type="NCBIfam" id="TIGR01420">
    <property type="entry name" value="pilT_fam"/>
    <property type="match status" value="1"/>
</dbReference>
<proteinExistence type="inferred from homology"/>
<dbReference type="Gene3D" id="3.30.450.90">
    <property type="match status" value="1"/>
</dbReference>
<name>A0A1W1B8F5_9ZZZZ</name>
<dbReference type="InterPro" id="IPR050921">
    <property type="entry name" value="T4SS_GSP_E_ATPase"/>
</dbReference>
<dbReference type="InterPro" id="IPR027417">
    <property type="entry name" value="P-loop_NTPase"/>
</dbReference>
<protein>
    <submittedName>
        <fullName evidence="3">Twitching motility protein PilT</fullName>
    </submittedName>
</protein>
<comment type="similarity">
    <text evidence="1">Belongs to the GSP E family.</text>
</comment>